<dbReference type="InterPro" id="IPR036390">
    <property type="entry name" value="WH_DNA-bd_sf"/>
</dbReference>
<feature type="domain" description="HTH arsR-type" evidence="2">
    <location>
        <begin position="230"/>
        <end position="300"/>
    </location>
</feature>
<dbReference type="EMBL" id="QEFH01000003">
    <property type="protein sequence ID" value="PVU71570.1"/>
    <property type="molecule type" value="Genomic_DNA"/>
</dbReference>
<evidence type="ECO:0000313" key="5">
    <source>
        <dbReference type="EMBL" id="PVU71570.1"/>
    </source>
</evidence>
<dbReference type="Gene3D" id="1.10.10.10">
    <property type="entry name" value="Winged helix-like DNA-binding domain superfamily/Winged helix DNA-binding domain"/>
    <property type="match status" value="1"/>
</dbReference>
<reference evidence="4 6" key="1">
    <citation type="journal article" date="2015" name="Appl. Environ. Microbiol.">
        <title>Nanoarchaeota, Their Sulfolobales Host, and Nanoarchaeota Virus Distribution across Yellowstone National Park Hot Springs.</title>
        <authorList>
            <person name="Munson-McGee J.H."/>
            <person name="Field E.K."/>
            <person name="Bateson M."/>
            <person name="Rooney C."/>
            <person name="Stepanauskas R."/>
            <person name="Young M.J."/>
        </authorList>
    </citation>
    <scope>NUCLEOTIDE SEQUENCE [LARGE SCALE GENOMIC DNA]</scope>
    <source>
        <strain evidence="4">SCGC AB-777_F03</strain>
        <strain evidence="5">SCGC AB-777_O03</strain>
    </source>
</reference>
<name>A0A2T9WLV4_NANST</name>
<dbReference type="RefSeq" id="WP_228615282.1">
    <property type="nucleotide sequence ID" value="NZ_QEFP02000006.1"/>
</dbReference>
<dbReference type="PANTHER" id="PTHR34301">
    <property type="entry name" value="DNA-BINDING PROTEIN-RELATED"/>
    <property type="match status" value="1"/>
</dbReference>
<dbReference type="CDD" id="cd00090">
    <property type="entry name" value="HTH_ARSR"/>
    <property type="match status" value="1"/>
</dbReference>
<dbReference type="SUPFAM" id="SSF52540">
    <property type="entry name" value="P-loop containing nucleoside triphosphate hydrolases"/>
    <property type="match status" value="1"/>
</dbReference>
<gene>
    <name evidence="3" type="ORF">DDW03_001390</name>
    <name evidence="4" type="ORF">DDW03_01160</name>
    <name evidence="5" type="ORF">DDW05_00500</name>
</gene>
<dbReference type="InterPro" id="IPR011991">
    <property type="entry name" value="ArsR-like_HTH"/>
</dbReference>
<reference evidence="4" key="3">
    <citation type="submission" date="2017-05" db="EMBL/GenBank/DDBJ databases">
        <authorList>
            <person name="Song R."/>
            <person name="Chenine A.L."/>
            <person name="Ruprecht R.M."/>
        </authorList>
    </citation>
    <scope>NUCLEOTIDE SEQUENCE</scope>
    <source>
        <strain evidence="4">SCGC AB-777_F03</strain>
        <strain evidence="5">SCGC AB-777_O03</strain>
    </source>
</reference>
<evidence type="ECO:0000313" key="6">
    <source>
        <dbReference type="Proteomes" id="UP000245908"/>
    </source>
</evidence>
<protein>
    <submittedName>
        <fullName evidence="3">AAA family ATPase</fullName>
    </submittedName>
</protein>
<reference evidence="3" key="4">
    <citation type="submission" date="2021-11" db="EMBL/GenBank/DDBJ databases">
        <authorList>
            <person name="Munson-Mcgee J."/>
            <person name="Field E."/>
            <person name="Bateson M."/>
            <person name="Rooney C."/>
            <person name="Stepanauskas R."/>
            <person name="Young M."/>
        </authorList>
    </citation>
    <scope>NUCLEOTIDE SEQUENCE</scope>
    <source>
        <strain evidence="3">SCGC AB-777_F03</strain>
    </source>
</reference>
<evidence type="ECO:0000259" key="1">
    <source>
        <dbReference type="SMART" id="SM00382"/>
    </source>
</evidence>
<dbReference type="SMART" id="SM00382">
    <property type="entry name" value="AAA"/>
    <property type="match status" value="1"/>
</dbReference>
<organism evidence="4">
    <name type="scientific">Nanobsidianus stetteri</name>
    <dbReference type="NCBI Taxonomy" id="1294122"/>
    <lineage>
        <taxon>Archaea</taxon>
        <taxon>Nanobdellota</taxon>
        <taxon>Candidatus Nanoarchaeia</taxon>
        <taxon>Nanoarchaeales</taxon>
        <taxon>Nanopusillaceae</taxon>
        <taxon>Candidatus Nanobsidianus</taxon>
    </lineage>
</organism>
<dbReference type="InterPro" id="IPR041682">
    <property type="entry name" value="AAA_14"/>
</dbReference>
<proteinExistence type="predicted"/>
<dbReference type="InterPro" id="IPR036388">
    <property type="entry name" value="WH-like_DNA-bd_sf"/>
</dbReference>
<dbReference type="Pfam" id="PF13412">
    <property type="entry name" value="HTH_24"/>
    <property type="match status" value="1"/>
</dbReference>
<dbReference type="InterPro" id="IPR027417">
    <property type="entry name" value="P-loop_NTPase"/>
</dbReference>
<dbReference type="Pfam" id="PF13173">
    <property type="entry name" value="AAA_14"/>
    <property type="match status" value="1"/>
</dbReference>
<dbReference type="PANTHER" id="PTHR34301:SF8">
    <property type="entry name" value="ATPASE DOMAIN-CONTAINING PROTEIN"/>
    <property type="match status" value="1"/>
</dbReference>
<feature type="domain" description="AAA+ ATPase" evidence="1">
    <location>
        <begin position="37"/>
        <end position="164"/>
    </location>
</feature>
<dbReference type="SUPFAM" id="SSF46785">
    <property type="entry name" value="Winged helix' DNA-binding domain"/>
    <property type="match status" value="1"/>
</dbReference>
<evidence type="ECO:0000259" key="2">
    <source>
        <dbReference type="SMART" id="SM00418"/>
    </source>
</evidence>
<dbReference type="Proteomes" id="UP000245908">
    <property type="component" value="Unassembled WGS sequence"/>
</dbReference>
<comment type="caution">
    <text evidence="4">The sequence shown here is derived from an EMBL/GenBank/DDBJ whole genome shotgun (WGS) entry which is preliminary data.</text>
</comment>
<dbReference type="SMART" id="SM00418">
    <property type="entry name" value="HTH_ARSR"/>
    <property type="match status" value="1"/>
</dbReference>
<evidence type="ECO:0000313" key="4">
    <source>
        <dbReference type="EMBL" id="PVU68810.1"/>
    </source>
</evidence>
<dbReference type="AlphaFoldDB" id="A0A2T9WLV4"/>
<dbReference type="CDD" id="cd00009">
    <property type="entry name" value="AAA"/>
    <property type="match status" value="1"/>
</dbReference>
<dbReference type="Gene3D" id="3.40.50.300">
    <property type="entry name" value="P-loop containing nucleotide triphosphate hydrolases"/>
    <property type="match status" value="1"/>
</dbReference>
<evidence type="ECO:0000313" key="3">
    <source>
        <dbReference type="EMBL" id="MCC5447054.1"/>
    </source>
</evidence>
<dbReference type="EMBL" id="QEFP01000003">
    <property type="protein sequence ID" value="PVU68810.1"/>
    <property type="molecule type" value="Genomic_DNA"/>
</dbReference>
<reference evidence="3" key="2">
    <citation type="submission" date="2017-05" db="EMBL/GenBank/DDBJ databases">
        <authorList>
            <person name="Munson-Mcgee J.H."/>
        </authorList>
    </citation>
    <scope>NUCLEOTIDE SEQUENCE</scope>
    <source>
        <strain evidence="3">SCGC AB-777_F03</strain>
    </source>
</reference>
<dbReference type="InterPro" id="IPR001845">
    <property type="entry name" value="HTH_ArsR_DNA-bd_dom"/>
</dbReference>
<dbReference type="Proteomes" id="UP000245509">
    <property type="component" value="Unassembled WGS sequence"/>
</dbReference>
<sequence length="304" mass="36106">MWWKKYGFFKNPLDIRPNEDLVGVDDIIKKVKDSIINGEIFLLYGPIGSGKTSLAFKIKKDLSDDYNVIYINGEYEKDKDINYIIEKNKYIKFLFFKFENKLPIVLILDEFYNFPEDVSKKLKYLYDNRIVHSIMLIQPSPQIMNASLSFLNRLYRKIEMKFPPEDEILKLINKKLKGRVNIDEKILRNLIRKNNNNVRQIFIELNNLLEEGINNINKELEEIKNFEGDIKLSNTQIKILEVLYKNKMSSREISRILDLPRNTVSKYLNKMYKKGILIREVNNNEYIYSINPQYINIISKKIGK</sequence>
<accession>A0A2T9WLV4</accession>
<dbReference type="InterPro" id="IPR003593">
    <property type="entry name" value="AAA+_ATPase"/>
</dbReference>
<dbReference type="EMBL" id="QEFP02000006">
    <property type="protein sequence ID" value="MCC5447054.1"/>
    <property type="molecule type" value="Genomic_DNA"/>
</dbReference>
<dbReference type="GO" id="GO:0003700">
    <property type="term" value="F:DNA-binding transcription factor activity"/>
    <property type="evidence" value="ECO:0007669"/>
    <property type="project" value="InterPro"/>
</dbReference>